<feature type="compositionally biased region" description="Polar residues" evidence="1">
    <location>
        <begin position="15"/>
        <end position="25"/>
    </location>
</feature>
<gene>
    <name evidence="2" type="ORF">PCASD_02522</name>
</gene>
<comment type="caution">
    <text evidence="2">The sequence shown here is derived from an EMBL/GenBank/DDBJ whole genome shotgun (WGS) entry which is preliminary data.</text>
</comment>
<protein>
    <submittedName>
        <fullName evidence="2">Uncharacterized protein</fullName>
    </submittedName>
</protein>
<evidence type="ECO:0000313" key="3">
    <source>
        <dbReference type="Proteomes" id="UP000235392"/>
    </source>
</evidence>
<name>A0A2N5VM53_9BASI</name>
<evidence type="ECO:0000256" key="1">
    <source>
        <dbReference type="SAM" id="MobiDB-lite"/>
    </source>
</evidence>
<feature type="region of interest" description="Disordered" evidence="1">
    <location>
        <begin position="1"/>
        <end position="103"/>
    </location>
</feature>
<proteinExistence type="predicted"/>
<feature type="compositionally biased region" description="Low complexity" evidence="1">
    <location>
        <begin position="59"/>
        <end position="69"/>
    </location>
</feature>
<dbReference type="EMBL" id="PGCI01000007">
    <property type="protein sequence ID" value="PLW51074.1"/>
    <property type="molecule type" value="Genomic_DNA"/>
</dbReference>
<reference evidence="2 3" key="1">
    <citation type="submission" date="2017-11" db="EMBL/GenBank/DDBJ databases">
        <title>De novo assembly and phasing of dikaryotic genomes from two isolates of Puccinia coronata f. sp. avenae, the causal agent of oat crown rust.</title>
        <authorList>
            <person name="Miller M.E."/>
            <person name="Zhang Y."/>
            <person name="Omidvar V."/>
            <person name="Sperschneider J."/>
            <person name="Schwessinger B."/>
            <person name="Raley C."/>
            <person name="Palmer J.M."/>
            <person name="Garnica D."/>
            <person name="Upadhyaya N."/>
            <person name="Rathjen J."/>
            <person name="Taylor J.M."/>
            <person name="Park R.F."/>
            <person name="Dodds P.N."/>
            <person name="Hirsch C.D."/>
            <person name="Kianian S.F."/>
            <person name="Figueroa M."/>
        </authorList>
    </citation>
    <scope>NUCLEOTIDE SEQUENCE [LARGE SCALE GENOMIC DNA]</scope>
    <source>
        <strain evidence="2">12SD80</strain>
    </source>
</reference>
<dbReference type="Proteomes" id="UP000235392">
    <property type="component" value="Unassembled WGS sequence"/>
</dbReference>
<organism evidence="2 3">
    <name type="scientific">Puccinia coronata f. sp. avenae</name>
    <dbReference type="NCBI Taxonomy" id="200324"/>
    <lineage>
        <taxon>Eukaryota</taxon>
        <taxon>Fungi</taxon>
        <taxon>Dikarya</taxon>
        <taxon>Basidiomycota</taxon>
        <taxon>Pucciniomycotina</taxon>
        <taxon>Pucciniomycetes</taxon>
        <taxon>Pucciniales</taxon>
        <taxon>Pucciniaceae</taxon>
        <taxon>Puccinia</taxon>
    </lineage>
</organism>
<sequence length="127" mass="13664">MPTTCSSQLKKRTSSRVANTTTTSKQPDKVLRCGQGRTKRGGSGRGAKSLISKNNPSKSNQTDATNDSSSDSEDSTNSGQSQEERTAKSTTLCMQQDDNSNAPVSYEIGFTLKNFESKLSSWSATEL</sequence>
<evidence type="ECO:0000313" key="2">
    <source>
        <dbReference type="EMBL" id="PLW51074.1"/>
    </source>
</evidence>
<accession>A0A2N5VM53</accession>
<feature type="compositionally biased region" description="Polar residues" evidence="1">
    <location>
        <begin position="88"/>
        <end position="103"/>
    </location>
</feature>
<dbReference type="AlphaFoldDB" id="A0A2N5VM53"/>